<evidence type="ECO:0000313" key="3">
    <source>
        <dbReference type="EMBL" id="MBO2990000.1"/>
    </source>
</evidence>
<proteinExistence type="predicted"/>
<organism evidence="3 4">
    <name type="scientific">Leucobacter tardus</name>
    <dbReference type="NCBI Taxonomy" id="501483"/>
    <lineage>
        <taxon>Bacteria</taxon>
        <taxon>Bacillati</taxon>
        <taxon>Actinomycetota</taxon>
        <taxon>Actinomycetes</taxon>
        <taxon>Micrococcales</taxon>
        <taxon>Microbacteriaceae</taxon>
        <taxon>Leucobacter</taxon>
    </lineage>
</organism>
<protein>
    <submittedName>
        <fullName evidence="3">Uncharacterized protein</fullName>
    </submittedName>
</protein>
<reference evidence="3" key="1">
    <citation type="submission" date="2021-03" db="EMBL/GenBank/DDBJ databases">
        <title>Leucobacter chromiisoli sp. nov., isolated from chromium-containing soil of chemical plant.</title>
        <authorList>
            <person name="Xu Z."/>
        </authorList>
    </citation>
    <scope>NUCLEOTIDE SEQUENCE</scope>
    <source>
        <strain evidence="3">K 70/01</strain>
    </source>
</reference>
<keyword evidence="4" id="KW-1185">Reference proteome</keyword>
<dbReference type="EMBL" id="JAGFBF010000005">
    <property type="protein sequence ID" value="MBO2990000.1"/>
    <property type="molecule type" value="Genomic_DNA"/>
</dbReference>
<gene>
    <name evidence="3" type="ORF">J4H85_08355</name>
</gene>
<name>A0A939TUQ9_9MICO</name>
<evidence type="ECO:0000313" key="4">
    <source>
        <dbReference type="Proteomes" id="UP000668403"/>
    </source>
</evidence>
<feature type="coiled-coil region" evidence="1">
    <location>
        <begin position="131"/>
        <end position="158"/>
    </location>
</feature>
<keyword evidence="1" id="KW-0175">Coiled coil</keyword>
<dbReference type="Proteomes" id="UP000668403">
    <property type="component" value="Unassembled WGS sequence"/>
</dbReference>
<evidence type="ECO:0000256" key="2">
    <source>
        <dbReference type="SAM" id="MobiDB-lite"/>
    </source>
</evidence>
<feature type="region of interest" description="Disordered" evidence="2">
    <location>
        <begin position="1"/>
        <end position="22"/>
    </location>
</feature>
<evidence type="ECO:0000256" key="1">
    <source>
        <dbReference type="SAM" id="Coils"/>
    </source>
</evidence>
<dbReference type="RefSeq" id="WP_208238656.1">
    <property type="nucleotide sequence ID" value="NZ_BAAAQU010000002.1"/>
</dbReference>
<feature type="compositionally biased region" description="Gly residues" evidence="2">
    <location>
        <begin position="401"/>
        <end position="416"/>
    </location>
</feature>
<dbReference type="AlphaFoldDB" id="A0A939TUQ9"/>
<feature type="region of interest" description="Disordered" evidence="2">
    <location>
        <begin position="394"/>
        <end position="416"/>
    </location>
</feature>
<comment type="caution">
    <text evidence="3">The sequence shown here is derived from an EMBL/GenBank/DDBJ whole genome shotgun (WGS) entry which is preliminary data.</text>
</comment>
<sequence>MVGFWGRRKREADERQGQADDALSGRARTALVTADERIRATDDELAFATAELGDAATEDLRAALAAVRQHLGEAFQLHQLNHDEIPDTPEELRTRNARIVQLCDWAEDLLDERTEALRVQVERVREAPRVAQNVRDDVDRLRNRLPETRDTIARLGERYSSSALHRIRLTADEAEQLLDFAVQSVELSERRRTAGRAEDANLALETATESVRRATSVLDGVDGFEVEAIRAQSTLAEVIDDSREDLVRAARLPRTPALDAAMRDLDAALSTVSGAREARDPHADLSAVSQANAALDAAVERAQRPLPSLEHVRHDVNAADRALGVADQLINGHRGWIGADARTRFAEAQRLRSELDPLVAPEDTRERAQELARRTTQLADEAVRLAQRDIDSARPDDDDWGGWGGGRGHRGGGPLGGGGASVLGPVLGGVLLGGLLDDIFD</sequence>
<accession>A0A939TUQ9</accession>